<dbReference type="EMBL" id="BK032499">
    <property type="protein sequence ID" value="DAF43164.1"/>
    <property type="molecule type" value="Genomic_DNA"/>
</dbReference>
<evidence type="ECO:0000313" key="1">
    <source>
        <dbReference type="EMBL" id="DAF43164.1"/>
    </source>
</evidence>
<accession>A0A8S5RWN2</accession>
<protein>
    <submittedName>
        <fullName evidence="1">Uncharacterized protein</fullName>
    </submittedName>
</protein>
<organism evidence="1">
    <name type="scientific">Siphoviridae sp. ctLeh52</name>
    <dbReference type="NCBI Taxonomy" id="2827849"/>
    <lineage>
        <taxon>Viruses</taxon>
        <taxon>Duplodnaviria</taxon>
        <taxon>Heunggongvirae</taxon>
        <taxon>Uroviricota</taxon>
        <taxon>Caudoviricetes</taxon>
    </lineage>
</organism>
<name>A0A8S5RWN2_9CAUD</name>
<proteinExistence type="predicted"/>
<reference evidence="1" key="1">
    <citation type="journal article" date="2021" name="Proc. Natl. Acad. Sci. U.S.A.">
        <title>A Catalog of Tens of Thousands of Viruses from Human Metagenomes Reveals Hidden Associations with Chronic Diseases.</title>
        <authorList>
            <person name="Tisza M.J."/>
            <person name="Buck C.B."/>
        </authorList>
    </citation>
    <scope>NUCLEOTIDE SEQUENCE</scope>
    <source>
        <strain evidence="1">CtLeh52</strain>
    </source>
</reference>
<sequence>MPNNDYDMDKKVEISADEMCKVIAKVMAKEPFVSIIEKSPGMSFIFSLFGAKISAKIFCDEIKKGDAENAD</sequence>